<dbReference type="Proteomes" id="UP000077037">
    <property type="component" value="Unassembled WGS sequence"/>
</dbReference>
<accession>A0A157NDP3</accession>
<proteinExistence type="predicted"/>
<evidence type="ECO:0000313" key="2">
    <source>
        <dbReference type="Proteomes" id="UP000077037"/>
    </source>
</evidence>
<protein>
    <submittedName>
        <fullName evidence="1">Putative lumazine-binding</fullName>
    </submittedName>
</protein>
<name>A0A157NDP3_9BORD</name>
<sequence>MDELSSVKAVVQAYFDALYDGDAEAFGRIFHPDCRLYTIADGGVMSLDYDAYLKRVAGRPSPRSRGDERIDEILAVEVSAPTLAHARVRDCYLPGRYISELTFLKVDGAWRIVAKVWHAFF</sequence>
<reference evidence="1 2" key="1">
    <citation type="submission" date="2016-03" db="EMBL/GenBank/DDBJ databases">
        <authorList>
            <consortium name="Pathogen Informatics"/>
        </authorList>
    </citation>
    <scope>NUCLEOTIDE SEQUENCE [LARGE SCALE GENOMIC DNA]</scope>
    <source>
        <strain evidence="1 2">NCTC13364</strain>
    </source>
</reference>
<dbReference type="InterPro" id="IPR039437">
    <property type="entry name" value="FrzH/put_lumazine-bd"/>
</dbReference>
<dbReference type="Pfam" id="PF12893">
    <property type="entry name" value="Lumazine_bd_2"/>
    <property type="match status" value="1"/>
</dbReference>
<dbReference type="AlphaFoldDB" id="A0A157NDP3"/>
<dbReference type="EMBL" id="FKBS01000014">
    <property type="protein sequence ID" value="SAI19445.1"/>
    <property type="molecule type" value="Genomic_DNA"/>
</dbReference>
<evidence type="ECO:0000313" key="1">
    <source>
        <dbReference type="EMBL" id="SAI19445.1"/>
    </source>
</evidence>
<organism evidence="1 2">
    <name type="scientific">Bordetella ansorpii</name>
    <dbReference type="NCBI Taxonomy" id="288768"/>
    <lineage>
        <taxon>Bacteria</taxon>
        <taxon>Pseudomonadati</taxon>
        <taxon>Pseudomonadota</taxon>
        <taxon>Betaproteobacteria</taxon>
        <taxon>Burkholderiales</taxon>
        <taxon>Alcaligenaceae</taxon>
        <taxon>Bordetella</taxon>
    </lineage>
</organism>
<gene>
    <name evidence="1" type="ORF">SAMEA1982600_01591</name>
</gene>
<dbReference type="Gene3D" id="3.10.450.50">
    <property type="match status" value="1"/>
</dbReference>
<dbReference type="InterPro" id="IPR032710">
    <property type="entry name" value="NTF2-like_dom_sf"/>
</dbReference>
<dbReference type="OrthoDB" id="5676998at2"/>
<dbReference type="SUPFAM" id="SSF54427">
    <property type="entry name" value="NTF2-like"/>
    <property type="match status" value="1"/>
</dbReference>
<dbReference type="RefSeq" id="WP_066410483.1">
    <property type="nucleotide sequence ID" value="NZ_FKBS01000014.1"/>
</dbReference>